<reference evidence="9" key="2">
    <citation type="journal article" date="2019" name="Int. J. Syst. Evol. Microbiol.">
        <title>The Global Catalogue of Microorganisms (GCM) 10K type strain sequencing project: providing services to taxonomists for standard genome sequencing and annotation.</title>
        <authorList>
            <consortium name="The Broad Institute Genomics Platform"/>
            <consortium name="The Broad Institute Genome Sequencing Center for Infectious Disease"/>
            <person name="Wu L."/>
            <person name="Ma J."/>
        </authorList>
    </citation>
    <scope>NUCLEOTIDE SEQUENCE [LARGE SCALE GENOMIC DNA]</scope>
    <source>
        <strain evidence="9">NBRC 108728</strain>
    </source>
</reference>
<feature type="transmembrane region" description="Helical" evidence="5">
    <location>
        <begin position="106"/>
        <end position="124"/>
    </location>
</feature>
<feature type="transmembrane region" description="Helical" evidence="5">
    <location>
        <begin position="258"/>
        <end position="274"/>
    </location>
</feature>
<accession>A0ABM8GHE7</accession>
<dbReference type="Pfam" id="PF13515">
    <property type="entry name" value="FUSC_2"/>
    <property type="match status" value="1"/>
</dbReference>
<keyword evidence="3 5" id="KW-1133">Transmembrane helix</keyword>
<evidence type="ECO:0000313" key="7">
    <source>
        <dbReference type="EMBL" id="BDZ47800.1"/>
    </source>
</evidence>
<name>A0ABM8GHE7_9MICO</name>
<reference evidence="7" key="1">
    <citation type="journal article" date="2014" name="Int. J. Syst. Evol. Microbiol.">
        <title>Complete genome of a new Firmicutes species belonging to the dominant human colonic microbiota ('Ruminococcus bicirculans') reveals two chromosomes and a selective capacity to utilize plant glucans.</title>
        <authorList>
            <consortium name="NISC Comparative Sequencing Program"/>
            <person name="Wegmann U."/>
            <person name="Louis P."/>
            <person name="Goesmann A."/>
            <person name="Henrissat B."/>
            <person name="Duncan S.H."/>
            <person name="Flint H.J."/>
        </authorList>
    </citation>
    <scope>NUCLEOTIDE SEQUENCE</scope>
    <source>
        <strain evidence="7">NBRC 108728</strain>
    </source>
</reference>
<keyword evidence="2 5" id="KW-0812">Transmembrane</keyword>
<evidence type="ECO:0000256" key="4">
    <source>
        <dbReference type="ARBA" id="ARBA00023136"/>
    </source>
</evidence>
<evidence type="ECO:0000259" key="6">
    <source>
        <dbReference type="Pfam" id="PF13515"/>
    </source>
</evidence>
<evidence type="ECO:0000313" key="8">
    <source>
        <dbReference type="EMBL" id="BDZ52273.1"/>
    </source>
</evidence>
<keyword evidence="9" id="KW-1185">Reference proteome</keyword>
<feature type="transmembrane region" description="Helical" evidence="5">
    <location>
        <begin position="209"/>
        <end position="226"/>
    </location>
</feature>
<evidence type="ECO:0000256" key="1">
    <source>
        <dbReference type="ARBA" id="ARBA00004141"/>
    </source>
</evidence>
<feature type="transmembrane region" description="Helical" evidence="5">
    <location>
        <begin position="155"/>
        <end position="173"/>
    </location>
</feature>
<feature type="transmembrane region" description="Helical" evidence="5">
    <location>
        <begin position="331"/>
        <end position="351"/>
    </location>
</feature>
<comment type="subcellular location">
    <subcellularLocation>
        <location evidence="1">Membrane</location>
        <topology evidence="1">Multi-pass membrane protein</topology>
    </subcellularLocation>
</comment>
<reference evidence="7" key="3">
    <citation type="submission" date="2023-02" db="EMBL/GenBank/DDBJ databases">
        <authorList>
            <person name="Sun Q."/>
            <person name="Mori K."/>
        </authorList>
    </citation>
    <scope>NUCLEOTIDE SEQUENCE</scope>
    <source>
        <strain evidence="7">NBRC 108728</strain>
    </source>
</reference>
<protein>
    <submittedName>
        <fullName evidence="7">FUSC family protein</fullName>
    </submittedName>
</protein>
<proteinExistence type="predicted"/>
<dbReference type="RefSeq" id="WP_286344879.1">
    <property type="nucleotide sequence ID" value="NZ_AP027732.1"/>
</dbReference>
<dbReference type="Proteomes" id="UP001321486">
    <property type="component" value="Chromosome"/>
</dbReference>
<gene>
    <name evidence="7" type="ORF">GCM10025867_00410</name>
    <name evidence="8" type="ORF">GCM10025867_45140</name>
</gene>
<feature type="transmembrane region" description="Helical" evidence="5">
    <location>
        <begin position="48"/>
        <end position="70"/>
    </location>
</feature>
<feature type="transmembrane region" description="Helical" evidence="5">
    <location>
        <begin position="304"/>
        <end position="325"/>
    </location>
</feature>
<evidence type="ECO:0000256" key="3">
    <source>
        <dbReference type="ARBA" id="ARBA00022989"/>
    </source>
</evidence>
<organism evidence="7 9">
    <name type="scientific">Frondihabitans sucicola</name>
    <dbReference type="NCBI Taxonomy" id="1268041"/>
    <lineage>
        <taxon>Bacteria</taxon>
        <taxon>Bacillati</taxon>
        <taxon>Actinomycetota</taxon>
        <taxon>Actinomycetes</taxon>
        <taxon>Micrococcales</taxon>
        <taxon>Microbacteriaceae</taxon>
        <taxon>Frondihabitans</taxon>
    </lineage>
</organism>
<keyword evidence="4 5" id="KW-0472">Membrane</keyword>
<dbReference type="EMBL" id="AP027732">
    <property type="protein sequence ID" value="BDZ52273.1"/>
    <property type="molecule type" value="Genomic_DNA"/>
</dbReference>
<feature type="transmembrane region" description="Helical" evidence="5">
    <location>
        <begin position="131"/>
        <end position="149"/>
    </location>
</feature>
<feature type="domain" description="Integral membrane bound transporter" evidence="6">
    <location>
        <begin position="219"/>
        <end position="342"/>
    </location>
</feature>
<sequence length="363" mass="37131">MTEATTGVIGVVSPFGSWVRETVRVGAHNRAHWVALRAALSMGVPLVIAWQLGHLDWVLFLAFGAFSSVFGRHQGYRDRARMQLGSGATIVATITLGTAVGAVAAGSLLAVAAMTVSSGIGLLLSRKNGWLPLGSLFFVFASGATSSIAQPVSNIPVAFVLCALAVLFSVGLGQLGRFTPAGRAGTKTPGPPVLTWRALLGAPGVRADAIRFAAGPLVAGGIATLVGIGHPYWAAVSATVPLVGVTLGAQLTRATHRFVGTLIGVAVALLILEANPSDGVMLAIVVVLQAFAELFVLRNYGLTVIGLTPLALLLSHLASPVPVAQLAGDRALETTIGVLVAVGIVLVTRLAHRRRPVAAGPAA</sequence>
<evidence type="ECO:0000256" key="5">
    <source>
        <dbReference type="SAM" id="Phobius"/>
    </source>
</evidence>
<feature type="transmembrane region" description="Helical" evidence="5">
    <location>
        <begin position="82"/>
        <end position="100"/>
    </location>
</feature>
<dbReference type="EMBL" id="AP027732">
    <property type="protein sequence ID" value="BDZ47800.1"/>
    <property type="molecule type" value="Genomic_DNA"/>
</dbReference>
<evidence type="ECO:0000256" key="2">
    <source>
        <dbReference type="ARBA" id="ARBA00022692"/>
    </source>
</evidence>
<evidence type="ECO:0000313" key="9">
    <source>
        <dbReference type="Proteomes" id="UP001321486"/>
    </source>
</evidence>
<dbReference type="InterPro" id="IPR049453">
    <property type="entry name" value="Memb_transporter_dom"/>
</dbReference>